<keyword evidence="2" id="KW-1185">Reference proteome</keyword>
<dbReference type="AlphaFoldDB" id="A0A8X6TTY5"/>
<organism evidence="1 2">
    <name type="scientific">Nephila pilipes</name>
    <name type="common">Giant wood spider</name>
    <name type="synonym">Nephila maculata</name>
    <dbReference type="NCBI Taxonomy" id="299642"/>
    <lineage>
        <taxon>Eukaryota</taxon>
        <taxon>Metazoa</taxon>
        <taxon>Ecdysozoa</taxon>
        <taxon>Arthropoda</taxon>
        <taxon>Chelicerata</taxon>
        <taxon>Arachnida</taxon>
        <taxon>Araneae</taxon>
        <taxon>Araneomorphae</taxon>
        <taxon>Entelegynae</taxon>
        <taxon>Araneoidea</taxon>
        <taxon>Nephilidae</taxon>
        <taxon>Nephila</taxon>
    </lineage>
</organism>
<evidence type="ECO:0000313" key="2">
    <source>
        <dbReference type="Proteomes" id="UP000887013"/>
    </source>
</evidence>
<protein>
    <submittedName>
        <fullName evidence="1">Uncharacterized protein</fullName>
    </submittedName>
</protein>
<evidence type="ECO:0000313" key="1">
    <source>
        <dbReference type="EMBL" id="GFT46531.1"/>
    </source>
</evidence>
<accession>A0A8X6TTY5</accession>
<sequence length="79" mass="9363">MGHIRRGNELLASVGLDRTEIDRHLSSITPSQQRIRCQLNGYAEKKNKKNYSRSVTPWRVVQFVHNQRQSQDFKKRIKK</sequence>
<name>A0A8X6TTY5_NEPPI</name>
<comment type="caution">
    <text evidence="1">The sequence shown here is derived from an EMBL/GenBank/DDBJ whole genome shotgun (WGS) entry which is preliminary data.</text>
</comment>
<dbReference type="Proteomes" id="UP000887013">
    <property type="component" value="Unassembled WGS sequence"/>
</dbReference>
<reference evidence="1" key="1">
    <citation type="submission" date="2020-08" db="EMBL/GenBank/DDBJ databases">
        <title>Multicomponent nature underlies the extraordinary mechanical properties of spider dragline silk.</title>
        <authorList>
            <person name="Kono N."/>
            <person name="Nakamura H."/>
            <person name="Mori M."/>
            <person name="Yoshida Y."/>
            <person name="Ohtoshi R."/>
            <person name="Malay A.D."/>
            <person name="Moran D.A.P."/>
            <person name="Tomita M."/>
            <person name="Numata K."/>
            <person name="Arakawa K."/>
        </authorList>
    </citation>
    <scope>NUCLEOTIDE SEQUENCE</scope>
</reference>
<dbReference type="EMBL" id="BMAW01015988">
    <property type="protein sequence ID" value="GFT46531.1"/>
    <property type="molecule type" value="Genomic_DNA"/>
</dbReference>
<proteinExistence type="predicted"/>
<gene>
    <name evidence="1" type="ORF">NPIL_600481</name>
</gene>